<protein>
    <submittedName>
        <fullName evidence="2">Uncharacterized protein</fullName>
    </submittedName>
</protein>
<evidence type="ECO:0000313" key="2">
    <source>
        <dbReference type="EMBL" id="SDZ01696.1"/>
    </source>
</evidence>
<sequence>MNKIFTLTLIVFFGAASAFAQIKYVNFDVVGNTVNEGNPMPAEEPFYIKGTLPQGIEFVKVKVFESGKSPSKGDEYSWKTAFEFKVNQYELFVSKPLKSNDSYDLEFQYFQKADEAQMESVKSAVNMNLASYIRSSFEVTGSGIKSFRSDQVMITQMNQILKDALEDYRHFLGRDFSGFSDLVRQKLAQKDKMKLRRAKFNILGKNKDDNSKAVYAEQYLEELVETVTAEADQYLAKSLMALVDVRTITNYPTEKKPGTLPINFGYGAFAIKRSLADTEYFNGPYLGLSFPLGNKVFQKFLGNASFSTGVFLNNFNSSQGDRITGPLVNLPIHAGLGYKMFRVLRLNAGAVLLNFEEADTKLKTNYIQPYVGVSLEINLWMGLNDRR</sequence>
<keyword evidence="3" id="KW-1185">Reference proteome</keyword>
<keyword evidence="1" id="KW-0732">Signal</keyword>
<name>A0A1H3PKS5_9BACT</name>
<gene>
    <name evidence="2" type="ORF">SAMN05444412_104323</name>
</gene>
<evidence type="ECO:0000313" key="3">
    <source>
        <dbReference type="Proteomes" id="UP000199663"/>
    </source>
</evidence>
<accession>A0A1H3PKS5</accession>
<proteinExistence type="predicted"/>
<dbReference type="Proteomes" id="UP000199663">
    <property type="component" value="Unassembled WGS sequence"/>
</dbReference>
<evidence type="ECO:0000256" key="1">
    <source>
        <dbReference type="SAM" id="SignalP"/>
    </source>
</evidence>
<organism evidence="2 3">
    <name type="scientific">Rhodonellum ikkaensis</name>
    <dbReference type="NCBI Taxonomy" id="336829"/>
    <lineage>
        <taxon>Bacteria</taxon>
        <taxon>Pseudomonadati</taxon>
        <taxon>Bacteroidota</taxon>
        <taxon>Cytophagia</taxon>
        <taxon>Cytophagales</taxon>
        <taxon>Cytophagaceae</taxon>
        <taxon>Rhodonellum</taxon>
    </lineage>
</organism>
<feature type="chain" id="PRO_5045471969" evidence="1">
    <location>
        <begin position="21"/>
        <end position="387"/>
    </location>
</feature>
<dbReference type="EMBL" id="FNQC01000004">
    <property type="protein sequence ID" value="SDZ01696.1"/>
    <property type="molecule type" value="Genomic_DNA"/>
</dbReference>
<comment type="caution">
    <text evidence="2">The sequence shown here is derived from an EMBL/GenBank/DDBJ whole genome shotgun (WGS) entry which is preliminary data.</text>
</comment>
<dbReference type="RefSeq" id="WP_019597879.1">
    <property type="nucleotide sequence ID" value="NZ_FNQC01000004.1"/>
</dbReference>
<reference evidence="2 3" key="1">
    <citation type="submission" date="2016-10" db="EMBL/GenBank/DDBJ databases">
        <authorList>
            <person name="Varghese N."/>
            <person name="Submissions S."/>
        </authorList>
    </citation>
    <scope>NUCLEOTIDE SEQUENCE [LARGE SCALE GENOMIC DNA]</scope>
    <source>
        <strain evidence="2 3">DSM 17997</strain>
    </source>
</reference>
<feature type="signal peptide" evidence="1">
    <location>
        <begin position="1"/>
        <end position="20"/>
    </location>
</feature>